<feature type="domain" description="CRISPR type III-associated protein" evidence="7">
    <location>
        <begin position="8"/>
        <end position="271"/>
    </location>
</feature>
<dbReference type="PANTHER" id="PTHR38007:SF1">
    <property type="entry name" value="CRISPR SYSTEM CMS PROTEIN CSM5"/>
    <property type="match status" value="1"/>
</dbReference>
<evidence type="ECO:0000256" key="3">
    <source>
        <dbReference type="ARBA" id="ARBA00016113"/>
    </source>
</evidence>
<dbReference type="GO" id="GO:0051607">
    <property type="term" value="P:defense response to virus"/>
    <property type="evidence" value="ECO:0007669"/>
    <property type="project" value="UniProtKB-KW"/>
</dbReference>
<accession>A0A930B9H4</accession>
<dbReference type="GO" id="GO:0003723">
    <property type="term" value="F:RNA binding"/>
    <property type="evidence" value="ECO:0007669"/>
    <property type="project" value="UniProtKB-KW"/>
</dbReference>
<proteinExistence type="inferred from homology"/>
<gene>
    <name evidence="8" type="primary">csm5</name>
    <name evidence="8" type="ORF">HXL70_08015</name>
</gene>
<dbReference type="RefSeq" id="WP_276640682.1">
    <property type="nucleotide sequence ID" value="NZ_DBEZZS010000141.1"/>
</dbReference>
<keyword evidence="5" id="KW-0051">Antiviral defense</keyword>
<dbReference type="InterPro" id="IPR005537">
    <property type="entry name" value="RAMP_III_fam"/>
</dbReference>
<dbReference type="Pfam" id="PF03787">
    <property type="entry name" value="RAMPs"/>
    <property type="match status" value="1"/>
</dbReference>
<evidence type="ECO:0000256" key="1">
    <source>
        <dbReference type="ARBA" id="ARBA00003088"/>
    </source>
</evidence>
<protein>
    <recommendedName>
        <fullName evidence="3">CRISPR system Cms protein Csm5</fullName>
    </recommendedName>
    <alternativeName>
        <fullName evidence="6">CRISPR type III A-associated protein Csm5</fullName>
    </alternativeName>
</protein>
<reference evidence="8" key="1">
    <citation type="submission" date="2020-04" db="EMBL/GenBank/DDBJ databases">
        <title>Deep metagenomics examines the oral microbiome during advanced dental caries in children, revealing novel taxa and co-occurrences with host molecules.</title>
        <authorList>
            <person name="Baker J.L."/>
            <person name="Morton J.T."/>
            <person name="Dinis M."/>
            <person name="Alvarez R."/>
            <person name="Tran N.C."/>
            <person name="Knight R."/>
            <person name="Edlund A."/>
        </authorList>
    </citation>
    <scope>NUCLEOTIDE SEQUENCE</scope>
    <source>
        <strain evidence="8">JCVI_32_bin.14</strain>
    </source>
</reference>
<dbReference type="AlphaFoldDB" id="A0A930B9H4"/>
<sequence>MMKYWKMKLTCQSPVHIGSGDIYQKNQYVYEEDGKRAHIYFLNESKWAEFLENEKLLDSFVSEIHRKFIHFSIYDFLNAYRGNNCQPESLKGLMKKLVDSGVLLKPETADVPYSKNPRNALNDIHTFIKDSEGRMYIPGSSLKGAFRTAIIATMIRKDRRRYEKCWNEIFNIAKRNYHLKRNIGNVLDKLEKEVFIPQGTGGKRNMVNSCFRGLTVGDSTAATLPGLIVQKADLGETEERPHTISLWRECMAPGDEVTFRLGIDSVEMKALGISDAKGLIQCLQDFVGFQCNLLGESFGGKKEIQEMQEMRHTDLLLGGGSGFLSKTVIYALAPDVQSGLDVVKRLMAEQFKRGHHDQGEHISPHTLKLAKRGNSYQVMGMCKLEMEEELC</sequence>
<dbReference type="NCBIfam" id="TIGR01899">
    <property type="entry name" value="cas_TM1807_csm5"/>
    <property type="match status" value="1"/>
</dbReference>
<comment type="function">
    <text evidence="1">This subunit might be involved in maturation of a crRNA intermediate to its mature form.</text>
</comment>
<dbReference type="InterPro" id="IPR010173">
    <property type="entry name" value="CRISPR-assoc_Csm5"/>
</dbReference>
<dbReference type="EMBL" id="JABZMK010000074">
    <property type="protein sequence ID" value="MBF1129969.1"/>
    <property type="molecule type" value="Genomic_DNA"/>
</dbReference>
<comment type="caution">
    <text evidence="8">The sequence shown here is derived from an EMBL/GenBank/DDBJ whole genome shotgun (WGS) entry which is preliminary data.</text>
</comment>
<organism evidence="8 9">
    <name type="scientific">Dialister invisus</name>
    <dbReference type="NCBI Taxonomy" id="218538"/>
    <lineage>
        <taxon>Bacteria</taxon>
        <taxon>Bacillati</taxon>
        <taxon>Bacillota</taxon>
        <taxon>Negativicutes</taxon>
        <taxon>Veillonellales</taxon>
        <taxon>Veillonellaceae</taxon>
        <taxon>Dialister</taxon>
    </lineage>
</organism>
<comment type="similarity">
    <text evidence="2">Belongs to the CRISPR-associated Csm5 family.</text>
</comment>
<evidence type="ECO:0000313" key="9">
    <source>
        <dbReference type="Proteomes" id="UP000757890"/>
    </source>
</evidence>
<evidence type="ECO:0000259" key="7">
    <source>
        <dbReference type="Pfam" id="PF03787"/>
    </source>
</evidence>
<dbReference type="PANTHER" id="PTHR38007">
    <property type="entry name" value="CRISPR SYSTEM CMS PROTEIN CSM5"/>
    <property type="match status" value="1"/>
</dbReference>
<evidence type="ECO:0000256" key="4">
    <source>
        <dbReference type="ARBA" id="ARBA00022884"/>
    </source>
</evidence>
<name>A0A930B9H4_9FIRM</name>
<evidence type="ECO:0000256" key="6">
    <source>
        <dbReference type="ARBA" id="ARBA00031720"/>
    </source>
</evidence>
<evidence type="ECO:0000256" key="2">
    <source>
        <dbReference type="ARBA" id="ARBA00006680"/>
    </source>
</evidence>
<keyword evidence="4" id="KW-0694">RNA-binding</keyword>
<evidence type="ECO:0000256" key="5">
    <source>
        <dbReference type="ARBA" id="ARBA00023118"/>
    </source>
</evidence>
<dbReference type="Proteomes" id="UP000757890">
    <property type="component" value="Unassembled WGS sequence"/>
</dbReference>
<evidence type="ECO:0000313" key="8">
    <source>
        <dbReference type="EMBL" id="MBF1129969.1"/>
    </source>
</evidence>